<evidence type="ECO:0000313" key="1">
    <source>
        <dbReference type="EMBL" id="MBC5690142.1"/>
    </source>
</evidence>
<dbReference type="RefSeq" id="WP_186876805.1">
    <property type="nucleotide sequence ID" value="NZ_JACOPF010000004.1"/>
</dbReference>
<evidence type="ECO:0008006" key="3">
    <source>
        <dbReference type="Google" id="ProtNLM"/>
    </source>
</evidence>
<sequence length="59" mass="7130">MEERYWKQFMVTGKVEDYLLYRQEQRREAVKETGSTYKWGIESESDCFDRNGVVRSAGW</sequence>
<dbReference type="EMBL" id="JACOPF010000004">
    <property type="protein sequence ID" value="MBC5690142.1"/>
    <property type="molecule type" value="Genomic_DNA"/>
</dbReference>
<keyword evidence="2" id="KW-1185">Reference proteome</keyword>
<proteinExistence type="predicted"/>
<reference evidence="1" key="1">
    <citation type="submission" date="2020-08" db="EMBL/GenBank/DDBJ databases">
        <title>Genome public.</title>
        <authorList>
            <person name="Liu C."/>
            <person name="Sun Q."/>
        </authorList>
    </citation>
    <scope>NUCLEOTIDE SEQUENCE</scope>
    <source>
        <strain evidence="1">NSJ-55</strain>
    </source>
</reference>
<evidence type="ECO:0000313" key="2">
    <source>
        <dbReference type="Proteomes" id="UP000652477"/>
    </source>
</evidence>
<organism evidence="1 2">
    <name type="scientific">Mediterraneibacter hominis</name>
    <dbReference type="NCBI Taxonomy" id="2763054"/>
    <lineage>
        <taxon>Bacteria</taxon>
        <taxon>Bacillati</taxon>
        <taxon>Bacillota</taxon>
        <taxon>Clostridia</taxon>
        <taxon>Lachnospirales</taxon>
        <taxon>Lachnospiraceae</taxon>
        <taxon>Mediterraneibacter</taxon>
    </lineage>
</organism>
<comment type="caution">
    <text evidence="1">The sequence shown here is derived from an EMBL/GenBank/DDBJ whole genome shotgun (WGS) entry which is preliminary data.</text>
</comment>
<protein>
    <recommendedName>
        <fullName evidence="3">YqzL family protein</fullName>
    </recommendedName>
</protein>
<name>A0A923LJS1_9FIRM</name>
<accession>A0A923LJS1</accession>
<dbReference type="AlphaFoldDB" id="A0A923LJS1"/>
<dbReference type="Proteomes" id="UP000652477">
    <property type="component" value="Unassembled WGS sequence"/>
</dbReference>
<gene>
    <name evidence="1" type="ORF">H8S37_14590</name>
</gene>